<protein>
    <submittedName>
        <fullName evidence="1">Uncharacterized protein</fullName>
    </submittedName>
</protein>
<evidence type="ECO:0000313" key="1">
    <source>
        <dbReference type="EMBL" id="KAG2593313.1"/>
    </source>
</evidence>
<proteinExistence type="predicted"/>
<dbReference type="EMBL" id="CM029046">
    <property type="protein sequence ID" value="KAG2593313.1"/>
    <property type="molecule type" value="Genomic_DNA"/>
</dbReference>
<dbReference type="Proteomes" id="UP000823388">
    <property type="component" value="Chromosome 5N"/>
</dbReference>
<reference evidence="1" key="1">
    <citation type="submission" date="2020-05" db="EMBL/GenBank/DDBJ databases">
        <title>WGS assembly of Panicum virgatum.</title>
        <authorList>
            <person name="Lovell J.T."/>
            <person name="Jenkins J."/>
            <person name="Shu S."/>
            <person name="Juenger T.E."/>
            <person name="Schmutz J."/>
        </authorList>
    </citation>
    <scope>NUCLEOTIDE SEQUENCE</scope>
    <source>
        <strain evidence="1">AP13</strain>
    </source>
</reference>
<comment type="caution">
    <text evidence="1">The sequence shown here is derived from an EMBL/GenBank/DDBJ whole genome shotgun (WGS) entry which is preliminary data.</text>
</comment>
<name>A0A8T0S956_PANVG</name>
<sequence length="92" mass="9641">MVSSGGPGPLGPLVLRVRAIADSWRVALPTTGDGACMGGGGGAYHQSRLCASSTVAISVTSTVRKNDRRMSYLSSESNNLFALKCVDYSHHE</sequence>
<accession>A0A8T0S956</accession>
<organism evidence="1 2">
    <name type="scientific">Panicum virgatum</name>
    <name type="common">Blackwell switchgrass</name>
    <dbReference type="NCBI Taxonomy" id="38727"/>
    <lineage>
        <taxon>Eukaryota</taxon>
        <taxon>Viridiplantae</taxon>
        <taxon>Streptophyta</taxon>
        <taxon>Embryophyta</taxon>
        <taxon>Tracheophyta</taxon>
        <taxon>Spermatophyta</taxon>
        <taxon>Magnoliopsida</taxon>
        <taxon>Liliopsida</taxon>
        <taxon>Poales</taxon>
        <taxon>Poaceae</taxon>
        <taxon>PACMAD clade</taxon>
        <taxon>Panicoideae</taxon>
        <taxon>Panicodae</taxon>
        <taxon>Paniceae</taxon>
        <taxon>Panicinae</taxon>
        <taxon>Panicum</taxon>
        <taxon>Panicum sect. Hiantes</taxon>
    </lineage>
</organism>
<dbReference type="AlphaFoldDB" id="A0A8T0S956"/>
<evidence type="ECO:0000313" key="2">
    <source>
        <dbReference type="Proteomes" id="UP000823388"/>
    </source>
</evidence>
<keyword evidence="2" id="KW-1185">Reference proteome</keyword>
<gene>
    <name evidence="1" type="ORF">PVAP13_5NG170905</name>
</gene>